<proteinExistence type="predicted"/>
<evidence type="ECO:0000313" key="3">
    <source>
        <dbReference type="Proteomes" id="UP000784880"/>
    </source>
</evidence>
<dbReference type="Proteomes" id="UP000784880">
    <property type="component" value="Unassembled WGS sequence"/>
</dbReference>
<keyword evidence="1" id="KW-0472">Membrane</keyword>
<keyword evidence="1" id="KW-1133">Transmembrane helix</keyword>
<accession>A0ABS6JHK3</accession>
<keyword evidence="1" id="KW-0812">Transmembrane</keyword>
<protein>
    <submittedName>
        <fullName evidence="2">Uncharacterized protein</fullName>
    </submittedName>
</protein>
<evidence type="ECO:0000313" key="2">
    <source>
        <dbReference type="EMBL" id="MBU9713144.1"/>
    </source>
</evidence>
<organism evidence="2 3">
    <name type="scientific">Evansella tamaricis</name>
    <dbReference type="NCBI Taxonomy" id="2069301"/>
    <lineage>
        <taxon>Bacteria</taxon>
        <taxon>Bacillati</taxon>
        <taxon>Bacillota</taxon>
        <taxon>Bacilli</taxon>
        <taxon>Bacillales</taxon>
        <taxon>Bacillaceae</taxon>
        <taxon>Evansella</taxon>
    </lineage>
</organism>
<name>A0ABS6JHK3_9BACI</name>
<dbReference type="RefSeq" id="WP_217067318.1">
    <property type="nucleotide sequence ID" value="NZ_JAHQCS010000122.1"/>
</dbReference>
<feature type="transmembrane region" description="Helical" evidence="1">
    <location>
        <begin position="15"/>
        <end position="42"/>
    </location>
</feature>
<keyword evidence="3" id="KW-1185">Reference proteome</keyword>
<sequence>MKPWLTPICFMLIPVYYVLIGLVGLSLYGLVFWTGALVLTILGAYFTKYLPQVEDAV</sequence>
<evidence type="ECO:0000256" key="1">
    <source>
        <dbReference type="SAM" id="Phobius"/>
    </source>
</evidence>
<gene>
    <name evidence="2" type="ORF">KS419_15540</name>
</gene>
<comment type="caution">
    <text evidence="2">The sequence shown here is derived from an EMBL/GenBank/DDBJ whole genome shotgun (WGS) entry which is preliminary data.</text>
</comment>
<reference evidence="2 3" key="1">
    <citation type="submission" date="2021-06" db="EMBL/GenBank/DDBJ databases">
        <title>Bacillus sp. RD4P76, an endophyte from a halophyte.</title>
        <authorList>
            <person name="Sun J.-Q."/>
        </authorList>
    </citation>
    <scope>NUCLEOTIDE SEQUENCE [LARGE SCALE GENOMIC DNA]</scope>
    <source>
        <strain evidence="2 3">CGMCC 1.15917</strain>
    </source>
</reference>
<dbReference type="EMBL" id="JAHQCS010000122">
    <property type="protein sequence ID" value="MBU9713144.1"/>
    <property type="molecule type" value="Genomic_DNA"/>
</dbReference>